<dbReference type="Pfam" id="PF12222">
    <property type="entry name" value="PNGaseA"/>
    <property type="match status" value="1"/>
</dbReference>
<reference evidence="3" key="1">
    <citation type="submission" date="2021-02" db="EMBL/GenBank/DDBJ databases">
        <title>Genome sequence Cadophora malorum strain M34.</title>
        <authorList>
            <person name="Stefanovic E."/>
            <person name="Vu D."/>
            <person name="Scully C."/>
            <person name="Dijksterhuis J."/>
            <person name="Roader J."/>
            <person name="Houbraken J."/>
        </authorList>
    </citation>
    <scope>NUCLEOTIDE SEQUENCE</scope>
    <source>
        <strain evidence="3">M34</strain>
    </source>
</reference>
<organism evidence="3 4">
    <name type="scientific">Cadophora malorum</name>
    <dbReference type="NCBI Taxonomy" id="108018"/>
    <lineage>
        <taxon>Eukaryota</taxon>
        <taxon>Fungi</taxon>
        <taxon>Dikarya</taxon>
        <taxon>Ascomycota</taxon>
        <taxon>Pezizomycotina</taxon>
        <taxon>Leotiomycetes</taxon>
        <taxon>Helotiales</taxon>
        <taxon>Ploettnerulaceae</taxon>
        <taxon>Cadophora</taxon>
    </lineage>
</organism>
<keyword evidence="1" id="KW-1133">Transmembrane helix</keyword>
<evidence type="ECO:0000313" key="3">
    <source>
        <dbReference type="EMBL" id="KAG4416288.1"/>
    </source>
</evidence>
<dbReference type="OrthoDB" id="1612078at2759"/>
<accession>A0A8H7TCH6</accession>
<dbReference type="Proteomes" id="UP000664132">
    <property type="component" value="Unassembled WGS sequence"/>
</dbReference>
<feature type="transmembrane region" description="Helical" evidence="1">
    <location>
        <begin position="68"/>
        <end position="89"/>
    </location>
</feature>
<dbReference type="Pfam" id="PF25156">
    <property type="entry name" value="PNGase_A_C"/>
    <property type="match status" value="1"/>
</dbReference>
<keyword evidence="4" id="KW-1185">Reference proteome</keyword>
<dbReference type="AlphaFoldDB" id="A0A8H7TCH6"/>
<name>A0A8H7TCH6_9HELO</name>
<dbReference type="InterPro" id="IPR056948">
    <property type="entry name" value="PNGaseA_N"/>
</dbReference>
<dbReference type="EMBL" id="JAFJYH010000191">
    <property type="protein sequence ID" value="KAG4416288.1"/>
    <property type="molecule type" value="Genomic_DNA"/>
</dbReference>
<evidence type="ECO:0000313" key="4">
    <source>
        <dbReference type="Proteomes" id="UP000664132"/>
    </source>
</evidence>
<comment type="caution">
    <text evidence="3">The sequence shown here is derived from an EMBL/GenBank/DDBJ whole genome shotgun (WGS) entry which is preliminary data.</text>
</comment>
<gene>
    <name evidence="3" type="ORF">IFR04_010569</name>
</gene>
<sequence length="850" mass="89651">MSMDFYGFDDEERLVIVEDEMSGDAETIEKSTKGDAIANRLGQSYDDVQEAERRNEERDFGTRTIDGVPLIQMLSFLGFCVAALGWVVFFSSRLIAPQNDVVPIQTEETLSDFYSHVAVDLYPRQRQDPALSMLPLSSGAAPSIASVSGTSALSSTVTATLNSSPGSLSTSILTSVSSTTLPNSSLTAILTASPSPIAPSGAANSTPTGILQVFQLDPPVMGPGQVILDDEVGNVSTGDSAPDGNGGTGALCQVTLMEHEFKDSFGKPFVGNFTPPACMGSSNTVMMNFTVRSFGGQFDRLATMNLGDTEVFRTSTAEPKKAGIVWTYMKDMSHLMSLWKTPQKVIFDLPNQTNVNITGTYMTSLTATFFSASESVDAANVILPLSAKQGLNGSLPSAFTIPSTTQNATTQLSAGSFPRNAKRAIVSIAATGQGDEEFWWQNVMSSAVSTYNASGGVLFGNSSFREVQLWLDGQMAGVVWPFPVIFTGGVVPAFWSPMVGMQAFDMSEGEIDVTPWLGSLCDGKAHTFDMKVVGLSDNAGKTAVLNQGVGSNWAVSGKIFIWTDGNSTATTTSDMIKISSSDPEISVSQTIQQNATGGNDTLLYTTSVRRSLTITSNIKTSQYPNGRVATWTQSLSQTTNNALTSQGNIQANTHSTSGKDSFLYGVETPYTNTYSYPLFANTTVSNLPSGSIRIDATIDRSYHSEISGQGAAPSGLQPFANLAASTRLVETLAGTTLSQSQSGNATLIFAPGSSGGVAGNGSAVFGSLVGSARFGGRSSQGVLGMEKDEELWFRMVKAVNGSVMEDAQRVNGKGVDGAVGVVNASSSSDDLVHVDVGSVRFLGRNIPGWG</sequence>
<keyword evidence="1" id="KW-0812">Transmembrane</keyword>
<keyword evidence="1" id="KW-0472">Membrane</keyword>
<proteinExistence type="predicted"/>
<dbReference type="InterPro" id="IPR021102">
    <property type="entry name" value="PNGase_A"/>
</dbReference>
<protein>
    <recommendedName>
        <fullName evidence="2">Peptide N-acetyl-beta-D-glucosaminyl asparaginase amidase A N-terminal domain-containing protein</fullName>
    </recommendedName>
</protein>
<feature type="domain" description="Peptide N-acetyl-beta-D-glucosaminyl asparaginase amidase A N-terminal" evidence="2">
    <location>
        <begin position="250"/>
        <end position="572"/>
    </location>
</feature>
<dbReference type="PANTHER" id="PTHR31104">
    <property type="entry name" value="PEPTIDE-N4-(N-ACETYL-BETA-GLUCOSAMINYL)ASPARAGINE AMIDASE A PROTEIN"/>
    <property type="match status" value="1"/>
</dbReference>
<evidence type="ECO:0000256" key="1">
    <source>
        <dbReference type="SAM" id="Phobius"/>
    </source>
</evidence>
<evidence type="ECO:0000259" key="2">
    <source>
        <dbReference type="Pfam" id="PF12222"/>
    </source>
</evidence>